<dbReference type="PROSITE" id="PS00629">
    <property type="entry name" value="IMP_1"/>
    <property type="match status" value="1"/>
</dbReference>
<dbReference type="Gene3D" id="3.40.190.80">
    <property type="match status" value="1"/>
</dbReference>
<organism evidence="9 10">
    <name type="scientific">Branchiostoma floridae</name>
    <name type="common">Florida lancelet</name>
    <name type="synonym">Amphioxus</name>
    <dbReference type="NCBI Taxonomy" id="7739"/>
    <lineage>
        <taxon>Eukaryota</taxon>
        <taxon>Metazoa</taxon>
        <taxon>Chordata</taxon>
        <taxon>Cephalochordata</taxon>
        <taxon>Leptocardii</taxon>
        <taxon>Amphioxiformes</taxon>
        <taxon>Branchiostomatidae</taxon>
        <taxon>Branchiostoma</taxon>
    </lineage>
</organism>
<evidence type="ECO:0000256" key="6">
    <source>
        <dbReference type="ARBA" id="ARBA00044478"/>
    </source>
</evidence>
<name>A0A9J7N071_BRAFL</name>
<dbReference type="InterPro" id="IPR000760">
    <property type="entry name" value="Inositol_monophosphatase-like"/>
</dbReference>
<dbReference type="InterPro" id="IPR020583">
    <property type="entry name" value="Inositol_monoP_metal-BS"/>
</dbReference>
<dbReference type="InterPro" id="IPR044897">
    <property type="entry name" value="INPP1_dom_1"/>
</dbReference>
<dbReference type="GO" id="GO:0046854">
    <property type="term" value="P:phosphatidylinositol phosphate biosynthetic process"/>
    <property type="evidence" value="ECO:0007669"/>
    <property type="project" value="InterPro"/>
</dbReference>
<proteinExistence type="inferred from homology"/>
<dbReference type="Gene3D" id="4.10.460.10">
    <property type="entry name" value="Inositol Polyphosphate 1-phosphatase, domain 1"/>
    <property type="match status" value="1"/>
</dbReference>
<dbReference type="PANTHER" id="PTHR43028">
    <property type="entry name" value="3'(2'),5'-BISPHOSPHATE NUCLEOTIDASE 1"/>
    <property type="match status" value="1"/>
</dbReference>
<keyword evidence="3 8" id="KW-0479">Metal-binding</keyword>
<dbReference type="KEGG" id="bfo:118423791"/>
<evidence type="ECO:0000256" key="8">
    <source>
        <dbReference type="PIRSR" id="PIRSR600760-2"/>
    </source>
</evidence>
<feature type="binding site" evidence="8">
    <location>
        <position position="86"/>
    </location>
    <ligand>
        <name>Mg(2+)</name>
        <dbReference type="ChEBI" id="CHEBI:18420"/>
        <label>1</label>
        <note>catalytic</note>
    </ligand>
</feature>
<protein>
    <recommendedName>
        <fullName evidence="7">inositol-1,4-bisphosphate 1-phosphatase</fullName>
        <ecNumber evidence="7">3.1.3.57</ecNumber>
    </recommendedName>
</protein>
<dbReference type="Proteomes" id="UP000001554">
    <property type="component" value="Chromosome 10"/>
</dbReference>
<evidence type="ECO:0000256" key="3">
    <source>
        <dbReference type="ARBA" id="ARBA00022723"/>
    </source>
</evidence>
<dbReference type="PROSITE" id="PS00630">
    <property type="entry name" value="IMP_2"/>
    <property type="match status" value="1"/>
</dbReference>
<reference evidence="10" key="2">
    <citation type="submission" date="2025-08" db="UniProtKB">
        <authorList>
            <consortium name="RefSeq"/>
        </authorList>
    </citation>
    <scope>IDENTIFICATION</scope>
    <source>
        <strain evidence="10">S238N-H82</strain>
        <tissue evidence="10">Testes</tissue>
    </source>
</reference>
<feature type="binding site" evidence="8">
    <location>
        <position position="311"/>
    </location>
    <ligand>
        <name>Mg(2+)</name>
        <dbReference type="ChEBI" id="CHEBI:18420"/>
        <label>1</label>
        <note>catalytic</note>
    </ligand>
</feature>
<evidence type="ECO:0000256" key="4">
    <source>
        <dbReference type="ARBA" id="ARBA00022842"/>
    </source>
</evidence>
<reference evidence="9" key="1">
    <citation type="journal article" date="2020" name="Nat. Ecol. Evol.">
        <title>Deeply conserved synteny resolves early events in vertebrate evolution.</title>
        <authorList>
            <person name="Simakov O."/>
            <person name="Marletaz F."/>
            <person name="Yue J.X."/>
            <person name="O'Connell B."/>
            <person name="Jenkins J."/>
            <person name="Brandt A."/>
            <person name="Calef R."/>
            <person name="Tung C.H."/>
            <person name="Huang T.K."/>
            <person name="Schmutz J."/>
            <person name="Satoh N."/>
            <person name="Yu J.K."/>
            <person name="Putnam N.H."/>
            <person name="Green R.E."/>
            <person name="Rokhsar D.S."/>
        </authorList>
    </citation>
    <scope>NUCLEOTIDE SEQUENCE [LARGE SCALE GENOMIC DNA]</scope>
    <source>
        <strain evidence="9">S238N-H82</strain>
    </source>
</reference>
<dbReference type="FunFam" id="4.10.460.10:FF:000001">
    <property type="entry name" value="Inositol polyphosphate 1-phosphatase"/>
    <property type="match status" value="1"/>
</dbReference>
<comment type="catalytic activity">
    <reaction evidence="5">
        <text>1D-myo-inositol 1,3,4-trisphosphate + H2O = 1D-myo-inositol 3,4-bisphosphate + phosphate</text>
        <dbReference type="Rhea" id="RHEA:70319"/>
        <dbReference type="ChEBI" id="CHEBI:15377"/>
        <dbReference type="ChEBI" id="CHEBI:43474"/>
        <dbReference type="ChEBI" id="CHEBI:58414"/>
        <dbReference type="ChEBI" id="CHEBI:83241"/>
    </reaction>
    <physiologicalReaction direction="left-to-right" evidence="5">
        <dbReference type="Rhea" id="RHEA:70320"/>
    </physiologicalReaction>
</comment>
<feature type="binding site" evidence="8">
    <location>
        <position position="164"/>
    </location>
    <ligand>
        <name>Mg(2+)</name>
        <dbReference type="ChEBI" id="CHEBI:18420"/>
        <label>1</label>
        <note>catalytic</note>
    </ligand>
</feature>
<sequence>MTDTTVKMADFLTSLVRLSEKAAHLARTIRLEHALFELLVEEKTGTAKNKRFQQDFKTLADVLIQEMIKHDLGKQFPSIVGHIHGEEDNTFTNQLGETVTVQVQPSLQQTADLLCTVLDGNKHAAALLAEAVHWDVAMEMDERLTAATMDISVESLGIWIDPIDSTAEYIRGAEDETATDGVYHRGLQCCTILIGAFDRESGLPVMGVINQPFAQKDQETLSWKSRHLWGVCYNGYSCHSLTATMATEPSHQSEASRVVLSESESDDIKSLLSKAGYRICYANGAGYKMLCVIDRLVDAYLLTKSSTYKWDTCGPHAILRSLGGGMVDLDATIQLFTGKEETGEAVLQNLQIKYNQRDSGSSTWGNMGGLLAYWSPACALNLPRTFCSLS</sequence>
<dbReference type="AlphaFoldDB" id="A0A9J7N071"/>
<dbReference type="OrthoDB" id="9977309at2759"/>
<dbReference type="Pfam" id="PF00459">
    <property type="entry name" value="Inositol_P"/>
    <property type="match status" value="1"/>
</dbReference>
<dbReference type="RefSeq" id="XP_035687917.1">
    <property type="nucleotide sequence ID" value="XM_035832024.1"/>
</dbReference>
<accession>A0A9J7N071</accession>
<comment type="similarity">
    <text evidence="1">Belongs to the inositol monophosphatase superfamily.</text>
</comment>
<evidence type="ECO:0000256" key="7">
    <source>
        <dbReference type="ARBA" id="ARBA00044519"/>
    </source>
</evidence>
<keyword evidence="4 8" id="KW-0460">Magnesium</keyword>
<evidence type="ECO:0000256" key="1">
    <source>
        <dbReference type="ARBA" id="ARBA00009759"/>
    </source>
</evidence>
<dbReference type="OMA" id="KGSTFRW"/>
<evidence type="ECO:0000256" key="2">
    <source>
        <dbReference type="ARBA" id="ARBA00022671"/>
    </source>
</evidence>
<dbReference type="InterPro" id="IPR050725">
    <property type="entry name" value="CysQ/Inositol_MonoPase"/>
</dbReference>
<dbReference type="GO" id="GO:0046872">
    <property type="term" value="F:metal ion binding"/>
    <property type="evidence" value="ECO:0007669"/>
    <property type="project" value="UniProtKB-KW"/>
</dbReference>
<comment type="catalytic activity">
    <reaction evidence="6">
        <text>1D-myo-inositol 1,4-bisphosphate + H2O = 1D-myo-inositol 4-phosphate + phosphate</text>
        <dbReference type="Rhea" id="RHEA:15553"/>
        <dbReference type="ChEBI" id="CHEBI:15377"/>
        <dbReference type="ChEBI" id="CHEBI:43474"/>
        <dbReference type="ChEBI" id="CHEBI:58282"/>
        <dbReference type="ChEBI" id="CHEBI:58469"/>
        <dbReference type="EC" id="3.1.3.57"/>
    </reaction>
    <physiologicalReaction direction="left-to-right" evidence="6">
        <dbReference type="Rhea" id="RHEA:15554"/>
    </physiologicalReaction>
</comment>
<gene>
    <name evidence="10" type="primary">LOC118423791</name>
</gene>
<comment type="cofactor">
    <cofactor evidence="8">
        <name>Mg(2+)</name>
        <dbReference type="ChEBI" id="CHEBI:18420"/>
    </cofactor>
</comment>
<dbReference type="InterPro" id="IPR020550">
    <property type="entry name" value="Inositol_monophosphatase_CS"/>
</dbReference>
<dbReference type="GeneID" id="118423791"/>
<evidence type="ECO:0000256" key="5">
    <source>
        <dbReference type="ARBA" id="ARBA00044465"/>
    </source>
</evidence>
<feature type="binding site" evidence="8">
    <location>
        <position position="163"/>
    </location>
    <ligand>
        <name>Mg(2+)</name>
        <dbReference type="ChEBI" id="CHEBI:18420"/>
        <label>1</label>
        <note>catalytic</note>
    </ligand>
</feature>
<dbReference type="EC" id="3.1.3.57" evidence="7"/>
<keyword evidence="9" id="KW-1185">Reference proteome</keyword>
<evidence type="ECO:0000313" key="9">
    <source>
        <dbReference type="Proteomes" id="UP000001554"/>
    </source>
</evidence>
<dbReference type="SUPFAM" id="SSF56655">
    <property type="entry name" value="Carbohydrate phosphatase"/>
    <property type="match status" value="1"/>
</dbReference>
<dbReference type="Gene3D" id="3.30.540.10">
    <property type="entry name" value="Fructose-1,6-Bisphosphatase, subunit A, domain 1"/>
    <property type="match status" value="1"/>
</dbReference>
<feature type="binding site" evidence="8">
    <location>
        <position position="161"/>
    </location>
    <ligand>
        <name>Mg(2+)</name>
        <dbReference type="ChEBI" id="CHEBI:18420"/>
        <label>1</label>
        <note>catalytic</note>
    </ligand>
</feature>
<keyword evidence="2" id="KW-0452">Lithium</keyword>
<evidence type="ECO:0000313" key="10">
    <source>
        <dbReference type="RefSeq" id="XP_035687917.1"/>
    </source>
</evidence>
<dbReference type="GO" id="GO:0004441">
    <property type="term" value="F:inositol-1,4-bisphosphate 1-phosphatase activity"/>
    <property type="evidence" value="ECO:0000318"/>
    <property type="project" value="GO_Central"/>
</dbReference>
<dbReference type="PANTHER" id="PTHR43028:SF3">
    <property type="entry name" value="INOSITOL POLYPHOSPHATE 1-PHOSPHATASE"/>
    <property type="match status" value="1"/>
</dbReference>